<evidence type="ECO:0000313" key="1">
    <source>
        <dbReference type="EMBL" id="RZF32647.1"/>
    </source>
</evidence>
<dbReference type="AlphaFoldDB" id="A0A482WGM3"/>
<accession>A0A482WGM3</accession>
<organism evidence="1 2">
    <name type="scientific">Laodelphax striatellus</name>
    <name type="common">Small brown planthopper</name>
    <name type="synonym">Delphax striatella</name>
    <dbReference type="NCBI Taxonomy" id="195883"/>
    <lineage>
        <taxon>Eukaryota</taxon>
        <taxon>Metazoa</taxon>
        <taxon>Ecdysozoa</taxon>
        <taxon>Arthropoda</taxon>
        <taxon>Hexapoda</taxon>
        <taxon>Insecta</taxon>
        <taxon>Pterygota</taxon>
        <taxon>Neoptera</taxon>
        <taxon>Paraneoptera</taxon>
        <taxon>Hemiptera</taxon>
        <taxon>Auchenorrhyncha</taxon>
        <taxon>Fulgoroidea</taxon>
        <taxon>Delphacidae</taxon>
        <taxon>Criomorphinae</taxon>
        <taxon>Laodelphax</taxon>
    </lineage>
</organism>
<sequence length="224" mass="24467">MNDHLNEIVLMLDSFFKGLTDVGIILSYNVQIQKITLDDVTVTAKIKNTILLLIRRLKKIYSTLSYRDHNGSKVAIKGNTIDASSEVKITKQKNYSKLSTSENCDQATGELVVAYAPFSLASTVNKSFLTGSSIVGKASNQNCSNSSLINAESLVTENQIISTNPDLPDKQLPSLLDLGKTGIDTEGNDNINTIEVFNVDSIIISEDSLRNWNALHSANNADEI</sequence>
<dbReference type="EMBL" id="QKKF02036132">
    <property type="protein sequence ID" value="RZF32647.1"/>
    <property type="molecule type" value="Genomic_DNA"/>
</dbReference>
<reference evidence="1 2" key="1">
    <citation type="journal article" date="2017" name="Gigascience">
        <title>Genome sequence of the small brown planthopper, Laodelphax striatellus.</title>
        <authorList>
            <person name="Zhu J."/>
            <person name="Jiang F."/>
            <person name="Wang X."/>
            <person name="Yang P."/>
            <person name="Bao Y."/>
            <person name="Zhao W."/>
            <person name="Wang W."/>
            <person name="Lu H."/>
            <person name="Wang Q."/>
            <person name="Cui N."/>
            <person name="Li J."/>
            <person name="Chen X."/>
            <person name="Luo L."/>
            <person name="Yu J."/>
            <person name="Kang L."/>
            <person name="Cui F."/>
        </authorList>
    </citation>
    <scope>NUCLEOTIDE SEQUENCE [LARGE SCALE GENOMIC DNA]</scope>
    <source>
        <strain evidence="1">Lst14</strain>
    </source>
</reference>
<dbReference type="InParanoid" id="A0A482WGM3"/>
<protein>
    <submittedName>
        <fullName evidence="1">Uncharacterized protein</fullName>
    </submittedName>
</protein>
<name>A0A482WGM3_LAOST</name>
<comment type="caution">
    <text evidence="1">The sequence shown here is derived from an EMBL/GenBank/DDBJ whole genome shotgun (WGS) entry which is preliminary data.</text>
</comment>
<dbReference type="Proteomes" id="UP000291343">
    <property type="component" value="Unassembled WGS sequence"/>
</dbReference>
<evidence type="ECO:0000313" key="2">
    <source>
        <dbReference type="Proteomes" id="UP000291343"/>
    </source>
</evidence>
<proteinExistence type="predicted"/>
<feature type="non-terminal residue" evidence="1">
    <location>
        <position position="224"/>
    </location>
</feature>
<keyword evidence="2" id="KW-1185">Reference proteome</keyword>
<gene>
    <name evidence="1" type="ORF">LSTR_LSTR004075</name>
</gene>